<organism evidence="2 3">
    <name type="scientific">Deinococcus taklimakanensis</name>
    <dbReference type="NCBI Taxonomy" id="536443"/>
    <lineage>
        <taxon>Bacteria</taxon>
        <taxon>Thermotogati</taxon>
        <taxon>Deinococcota</taxon>
        <taxon>Deinococci</taxon>
        <taxon>Deinococcales</taxon>
        <taxon>Deinococcaceae</taxon>
        <taxon>Deinococcus</taxon>
    </lineage>
</organism>
<protein>
    <submittedName>
        <fullName evidence="2">GNAT family N-acetyltransferase</fullName>
        <ecNumber evidence="2">2.3.-.-</ecNumber>
    </submittedName>
</protein>
<dbReference type="Pfam" id="PF13302">
    <property type="entry name" value="Acetyltransf_3"/>
    <property type="match status" value="1"/>
</dbReference>
<dbReference type="Proteomes" id="UP001597475">
    <property type="component" value="Unassembled WGS sequence"/>
</dbReference>
<dbReference type="EC" id="2.3.-.-" evidence="2"/>
<keyword evidence="2" id="KW-0808">Transferase</keyword>
<keyword evidence="3" id="KW-1185">Reference proteome</keyword>
<dbReference type="GO" id="GO:0016746">
    <property type="term" value="F:acyltransferase activity"/>
    <property type="evidence" value="ECO:0007669"/>
    <property type="project" value="UniProtKB-KW"/>
</dbReference>
<dbReference type="InterPro" id="IPR016181">
    <property type="entry name" value="Acyl_CoA_acyltransferase"/>
</dbReference>
<dbReference type="Gene3D" id="3.40.630.30">
    <property type="match status" value="1"/>
</dbReference>
<comment type="caution">
    <text evidence="2">The sequence shown here is derived from an EMBL/GenBank/DDBJ whole genome shotgun (WGS) entry which is preliminary data.</text>
</comment>
<accession>A0ABW5P407</accession>
<evidence type="ECO:0000259" key="1">
    <source>
        <dbReference type="PROSITE" id="PS51186"/>
    </source>
</evidence>
<name>A0ABW5P407_9DEIO</name>
<sequence>MSARPTVHPLTPQDEADVLAFEREQRAFFRGAVGDRGQRFFADDPAVHAALLAGARQGETLPLLVRDAAGALVGRVNFTALCPGAAWLGYRFAQEVQGRGYATAAVAQALTQPRVVGVREVQARVALNHPAPRQESWRNRGPYNRRTRRRLRNATVNCCLCNGFVSSLTEQT</sequence>
<feature type="domain" description="N-acetyltransferase" evidence="1">
    <location>
        <begin position="5"/>
        <end position="152"/>
    </location>
</feature>
<evidence type="ECO:0000313" key="2">
    <source>
        <dbReference type="EMBL" id="MFD2609745.1"/>
    </source>
</evidence>
<reference evidence="3" key="1">
    <citation type="journal article" date="2019" name="Int. J. Syst. Evol. Microbiol.">
        <title>The Global Catalogue of Microorganisms (GCM) 10K type strain sequencing project: providing services to taxonomists for standard genome sequencing and annotation.</title>
        <authorList>
            <consortium name="The Broad Institute Genomics Platform"/>
            <consortium name="The Broad Institute Genome Sequencing Center for Infectious Disease"/>
            <person name="Wu L."/>
            <person name="Ma J."/>
        </authorList>
    </citation>
    <scope>NUCLEOTIDE SEQUENCE [LARGE SCALE GENOMIC DNA]</scope>
    <source>
        <strain evidence="3">KCTC 33842</strain>
    </source>
</reference>
<dbReference type="EMBL" id="JBHUMK010000043">
    <property type="protein sequence ID" value="MFD2609745.1"/>
    <property type="molecule type" value="Genomic_DNA"/>
</dbReference>
<proteinExistence type="predicted"/>
<dbReference type="SUPFAM" id="SSF55729">
    <property type="entry name" value="Acyl-CoA N-acyltransferases (Nat)"/>
    <property type="match status" value="1"/>
</dbReference>
<dbReference type="PROSITE" id="PS51186">
    <property type="entry name" value="GNAT"/>
    <property type="match status" value="1"/>
</dbReference>
<evidence type="ECO:0000313" key="3">
    <source>
        <dbReference type="Proteomes" id="UP001597475"/>
    </source>
</evidence>
<dbReference type="InterPro" id="IPR000182">
    <property type="entry name" value="GNAT_dom"/>
</dbReference>
<keyword evidence="2" id="KW-0012">Acyltransferase</keyword>
<gene>
    <name evidence="2" type="ORF">ACFSR9_09905</name>
</gene>